<feature type="compositionally biased region" description="Low complexity" evidence="1">
    <location>
        <begin position="15"/>
        <end position="27"/>
    </location>
</feature>
<dbReference type="SUPFAM" id="SSF52833">
    <property type="entry name" value="Thioredoxin-like"/>
    <property type="match status" value="1"/>
</dbReference>
<dbReference type="Proteomes" id="UP000008914">
    <property type="component" value="Chromosome"/>
</dbReference>
<reference evidence="2 3" key="1">
    <citation type="journal article" date="2010" name="Stand. Genomic Sci.">
        <title>Complete genome sequence of Intrasporangium calvum type strain (7 KIP).</title>
        <authorList>
            <person name="Del Rio T.G."/>
            <person name="Chertkov O."/>
            <person name="Yasawong M."/>
            <person name="Lucas S."/>
            <person name="Deshpande S."/>
            <person name="Cheng J.F."/>
            <person name="Detter C."/>
            <person name="Tapia R."/>
            <person name="Han C."/>
            <person name="Goodwin L."/>
            <person name="Pitluck S."/>
            <person name="Liolios K."/>
            <person name="Ivanova N."/>
            <person name="Mavromatis K."/>
            <person name="Pati A."/>
            <person name="Chen A."/>
            <person name="Palaniappan K."/>
            <person name="Land M."/>
            <person name="Hauser L."/>
            <person name="Chang Y.J."/>
            <person name="Jeffries C.D."/>
            <person name="Rohde M."/>
            <person name="Pukall R."/>
            <person name="Sikorski J."/>
            <person name="Goker M."/>
            <person name="Woyke T."/>
            <person name="Bristow J."/>
            <person name="Eisen J.A."/>
            <person name="Markowitz V."/>
            <person name="Hugenholtz P."/>
            <person name="Kyrpides N.C."/>
            <person name="Klenk H.P."/>
            <person name="Lapidus A."/>
        </authorList>
    </citation>
    <scope>NUCLEOTIDE SEQUENCE [LARGE SCALE GENOMIC DNA]</scope>
    <source>
        <strain evidence="3">ATCC 23552 / DSM 43043 / JCM 3097 / NBRC 12989 / 7 KIP</strain>
    </source>
</reference>
<sequence>MTGPMTGPVTGPMTGPVSAAAPGAVPEGADDLGRHPATAGHAQPAADACSVLWDGDGTSAFGTSARAAFFVVLEQSGPWGRVAAVESHLDPALGAELDGRCSGAGGRFMLIRRPGGHPDRDGPHRALVAHAGHRGDEAWLLSAELDHPGDLLSLDWTALASGRQRLVRASLPGAEEAPPQLLICTNGRRDVCCAVRGRPLAAAAAALSRDAAERVWEVSHTGGHRFAPTAVLLPWGQGFARLDETSAAWVLGASGSGHIPQELLGAAHDRGRAPLTPAAQCAESHVRALAGETRLGALWARPPAPGDETAIEVEHEDGRRWRVQVQRRPLGVTRPESCGKSPVDVFEYVAAVVAGPDHPATD</sequence>
<dbReference type="HOGENOM" id="CLU_050357_1_0_11"/>
<name>E6SBV0_INTC7</name>
<keyword evidence="3" id="KW-1185">Reference proteome</keyword>
<evidence type="ECO:0000313" key="3">
    <source>
        <dbReference type="Proteomes" id="UP000008914"/>
    </source>
</evidence>
<dbReference type="eggNOG" id="COG4759">
    <property type="taxonomic scope" value="Bacteria"/>
</dbReference>
<dbReference type="AlphaFoldDB" id="E6SBV0"/>
<evidence type="ECO:0000256" key="1">
    <source>
        <dbReference type="SAM" id="MobiDB-lite"/>
    </source>
</evidence>
<feature type="region of interest" description="Disordered" evidence="1">
    <location>
        <begin position="1"/>
        <end position="41"/>
    </location>
</feature>
<dbReference type="InterPro" id="IPR036249">
    <property type="entry name" value="Thioredoxin-like_sf"/>
</dbReference>
<dbReference type="STRING" id="710696.Intca_1948"/>
<evidence type="ECO:0000313" key="2">
    <source>
        <dbReference type="EMBL" id="ADU48459.1"/>
    </source>
</evidence>
<dbReference type="KEGG" id="ica:Intca_1948"/>
<dbReference type="OrthoDB" id="3399139at2"/>
<dbReference type="Pfam" id="PF06999">
    <property type="entry name" value="Suc_Fer-like"/>
    <property type="match status" value="1"/>
</dbReference>
<gene>
    <name evidence="2" type="ordered locus">Intca_1948</name>
</gene>
<accession>E6SBV0</accession>
<dbReference type="InterPro" id="IPR009737">
    <property type="entry name" value="Aim32/Apd1-like"/>
</dbReference>
<proteinExistence type="predicted"/>
<dbReference type="EMBL" id="CP002343">
    <property type="protein sequence ID" value="ADU48459.1"/>
    <property type="molecule type" value="Genomic_DNA"/>
</dbReference>
<protein>
    <submittedName>
        <fullName evidence="2">Sucraseferredoxin family protein</fullName>
    </submittedName>
</protein>
<organism evidence="2 3">
    <name type="scientific">Intrasporangium calvum (strain ATCC 23552 / DSM 43043 / JCM 3097 / NBRC 12989 / NCIMB 10167 / NRRL B-3866 / 7 KIP)</name>
    <dbReference type="NCBI Taxonomy" id="710696"/>
    <lineage>
        <taxon>Bacteria</taxon>
        <taxon>Bacillati</taxon>
        <taxon>Actinomycetota</taxon>
        <taxon>Actinomycetes</taxon>
        <taxon>Micrococcales</taxon>
        <taxon>Intrasporangiaceae</taxon>
        <taxon>Intrasporangium</taxon>
    </lineage>
</organism>